<dbReference type="AlphaFoldDB" id="A0AAE4BUQ2"/>
<feature type="domain" description="Peptidase S74" evidence="2">
    <location>
        <begin position="610"/>
        <end position="698"/>
    </location>
</feature>
<organism evidence="3 4">
    <name type="scientific">Aureibacter tunicatorum</name>
    <dbReference type="NCBI Taxonomy" id="866807"/>
    <lineage>
        <taxon>Bacteria</taxon>
        <taxon>Pseudomonadati</taxon>
        <taxon>Bacteroidota</taxon>
        <taxon>Cytophagia</taxon>
        <taxon>Cytophagales</taxon>
        <taxon>Persicobacteraceae</taxon>
        <taxon>Aureibacter</taxon>
    </lineage>
</organism>
<keyword evidence="4" id="KW-1185">Reference proteome</keyword>
<dbReference type="Pfam" id="PF13884">
    <property type="entry name" value="Peptidase_S74"/>
    <property type="match status" value="1"/>
</dbReference>
<keyword evidence="1" id="KW-0175">Coiled coil</keyword>
<dbReference type="InterPro" id="IPR030392">
    <property type="entry name" value="S74_ICA"/>
</dbReference>
<proteinExistence type="predicted"/>
<comment type="caution">
    <text evidence="3">The sequence shown here is derived from an EMBL/GenBank/DDBJ whole genome shotgun (WGS) entry which is preliminary data.</text>
</comment>
<dbReference type="Gene3D" id="1.10.10.10">
    <property type="entry name" value="Winged helix-like DNA-binding domain superfamily/Winged helix DNA-binding domain"/>
    <property type="match status" value="1"/>
</dbReference>
<gene>
    <name evidence="3" type="ORF">HNQ88_005093</name>
</gene>
<dbReference type="PROSITE" id="PS51688">
    <property type="entry name" value="ICA"/>
    <property type="match status" value="1"/>
</dbReference>
<evidence type="ECO:0000259" key="2">
    <source>
        <dbReference type="PROSITE" id="PS51688"/>
    </source>
</evidence>
<evidence type="ECO:0000313" key="3">
    <source>
        <dbReference type="EMBL" id="MDR6242006.1"/>
    </source>
</evidence>
<dbReference type="EMBL" id="JAVDQD010000015">
    <property type="protein sequence ID" value="MDR6242006.1"/>
    <property type="molecule type" value="Genomic_DNA"/>
</dbReference>
<evidence type="ECO:0000256" key="1">
    <source>
        <dbReference type="SAM" id="Coils"/>
    </source>
</evidence>
<feature type="coiled-coil region" evidence="1">
    <location>
        <begin position="684"/>
        <end position="725"/>
    </location>
</feature>
<reference evidence="3" key="1">
    <citation type="submission" date="2023-07" db="EMBL/GenBank/DDBJ databases">
        <title>Genomic Encyclopedia of Type Strains, Phase IV (KMG-IV): sequencing the most valuable type-strain genomes for metagenomic binning, comparative biology and taxonomic classification.</title>
        <authorList>
            <person name="Goeker M."/>
        </authorList>
    </citation>
    <scope>NUCLEOTIDE SEQUENCE</scope>
    <source>
        <strain evidence="3">DSM 26174</strain>
    </source>
</reference>
<protein>
    <submittedName>
        <fullName evidence="3">Uncharacterized protein YjbI with pentapeptide repeats</fullName>
    </submittedName>
</protein>
<name>A0AAE4BUQ2_9BACT</name>
<accession>A0AAE4BUQ2</accession>
<dbReference type="InterPro" id="IPR036388">
    <property type="entry name" value="WH-like_DNA-bd_sf"/>
</dbReference>
<evidence type="ECO:0000313" key="4">
    <source>
        <dbReference type="Proteomes" id="UP001185092"/>
    </source>
</evidence>
<sequence>MVSSDNQNLTAASLSGTELTISIEDGDPVTVDLADLQNGVNFDEQDLTSAVLSGTELTISIENGASTTVDLAALEGSDNQSISYDATSHIITLEDGGTVDLSGLVSSDNQNLTAASLSGTELTISIEDGDPVTVDLADLQNGVNSDEQDLTSAELSGTELTISIENGASTTVDLADLEGSDNQSISYDATSHIITLEDGGTVDLSDLVSSDNQNLTAASLTGTELTISIEDGNPVTVDLVDLQNGVNSDEQDLTSAVLSGTELTISIENGASTTVDLADLEGSDNQSISYDATSHIITLEDGGTVDLSGLVSSDNQNLTSASLSGTELTISIEDGDPVTVDLADLQNGVNTDAQGVDSFTKDANGKFVISLDNNDSEATLNPISDNKVLVGTIQGTVEKGFDSDQFDISGTDIKLNAETGTDGQVLKIVGGNVEWADNDAMPTLADGNMWIGNAGTATSRAYNTNHFFLNGSSQFSLNNVPYAKVTTGGSSDNGKVLTVKNGIASWESSTTNGDINTGDIKGTGNDGIRSTINIGGTDPYCDVELRVNGNIYMAKDCGVGDISNVRYFTSEYINANENGTTISAAGDRVRIQDALEVYGFIWASGTINTSDERLKSNVNTISNALNTVMKLRGTSYKWKSSNKQDLGVIAQEVEKVLPSLVHTDEKGFKAVSYNGLIPVLIEAIKEQQQIIEGLKSDNASAEAKYEEVKAQNDALLKDIELIKQHLQITSK</sequence>
<dbReference type="Proteomes" id="UP001185092">
    <property type="component" value="Unassembled WGS sequence"/>
</dbReference>